<dbReference type="EMBL" id="CBTN010000001">
    <property type="protein sequence ID" value="CDH48675.1"/>
    <property type="molecule type" value="Genomic_DNA"/>
</dbReference>
<sequence>MGFSEFKRGVRGRSFPRAVSVCVCVCDVLVSGDTTREVALPDKVHPADAVDHMIGACTSSQRIQDAPPLEPIKPGSQAEKYNHTRYLFLTPKPIVC</sequence>
<reference evidence="1" key="1">
    <citation type="submission" date="2013-08" db="EMBL/GenBank/DDBJ databases">
        <title>Gene expansion shapes genome architecture in the human pathogen Lichtheimia corymbifera: an evolutionary genomics analysis in the ancient terrestrial Mucorales (Mucoromycotina).</title>
        <authorList>
            <person name="Schwartze V.U."/>
            <person name="Winter S."/>
            <person name="Shelest E."/>
            <person name="Marcet-Houben M."/>
            <person name="Horn F."/>
            <person name="Wehner S."/>
            <person name="Hoffmann K."/>
            <person name="Riege K."/>
            <person name="Sammeth M."/>
            <person name="Nowrousian M."/>
            <person name="Valiante V."/>
            <person name="Linde J."/>
            <person name="Jacobsen I.D."/>
            <person name="Marz M."/>
            <person name="Brakhage A.A."/>
            <person name="Gabaldon T."/>
            <person name="Bocker S."/>
            <person name="Voigt K."/>
        </authorList>
    </citation>
    <scope>NUCLEOTIDE SEQUENCE [LARGE SCALE GENOMIC DNA]</scope>
    <source>
        <strain evidence="1">FSU 9682</strain>
    </source>
</reference>
<proteinExistence type="predicted"/>
<dbReference type="AlphaFoldDB" id="A0A068RG26"/>
<organism evidence="1 2">
    <name type="scientific">Lichtheimia corymbifera JMRC:FSU:9682</name>
    <dbReference type="NCBI Taxonomy" id="1263082"/>
    <lineage>
        <taxon>Eukaryota</taxon>
        <taxon>Fungi</taxon>
        <taxon>Fungi incertae sedis</taxon>
        <taxon>Mucoromycota</taxon>
        <taxon>Mucoromycotina</taxon>
        <taxon>Mucoromycetes</taxon>
        <taxon>Mucorales</taxon>
        <taxon>Lichtheimiaceae</taxon>
        <taxon>Lichtheimia</taxon>
    </lineage>
</organism>
<name>A0A068RG26_9FUNG</name>
<comment type="caution">
    <text evidence="1">The sequence shown here is derived from an EMBL/GenBank/DDBJ whole genome shotgun (WGS) entry which is preliminary data.</text>
</comment>
<dbReference type="Proteomes" id="UP000027586">
    <property type="component" value="Unassembled WGS sequence"/>
</dbReference>
<evidence type="ECO:0000313" key="1">
    <source>
        <dbReference type="EMBL" id="CDH48675.1"/>
    </source>
</evidence>
<evidence type="ECO:0000313" key="2">
    <source>
        <dbReference type="Proteomes" id="UP000027586"/>
    </source>
</evidence>
<gene>
    <name evidence="1" type="ORF">LCOR_00450.1</name>
</gene>
<dbReference type="VEuPathDB" id="FungiDB:LCOR_00450.1"/>
<keyword evidence="2" id="KW-1185">Reference proteome</keyword>
<protein>
    <submittedName>
        <fullName evidence="1">Uncharacterized protein</fullName>
    </submittedName>
</protein>
<accession>A0A068RG26</accession>